<dbReference type="PANTHER" id="PTHR10948">
    <property type="entry name" value="TRANSPOSASE"/>
    <property type="match status" value="1"/>
</dbReference>
<dbReference type="EMBL" id="CP010899">
    <property type="protein sequence ID" value="ALA98347.1"/>
    <property type="molecule type" value="Genomic_DNA"/>
</dbReference>
<dbReference type="PATRIC" id="fig|273035.7.peg.1838"/>
<dbReference type="GO" id="GO:0004803">
    <property type="term" value="F:transposase activity"/>
    <property type="evidence" value="ECO:0007669"/>
    <property type="project" value="TreeGrafter"/>
</dbReference>
<dbReference type="GO" id="GO:0015074">
    <property type="term" value="P:DNA integration"/>
    <property type="evidence" value="ECO:0007669"/>
    <property type="project" value="InterPro"/>
</dbReference>
<dbReference type="GO" id="GO:0003676">
    <property type="term" value="F:nucleic acid binding"/>
    <property type="evidence" value="ECO:0007669"/>
    <property type="project" value="InterPro"/>
</dbReference>
<dbReference type="Proteomes" id="UP000062963">
    <property type="component" value="Chromosome"/>
</dbReference>
<keyword evidence="3" id="KW-1185">Reference proteome</keyword>
<dbReference type="OrthoDB" id="9803231at2"/>
<gene>
    <name evidence="2" type="ORF">SKUN_001488</name>
</gene>
<dbReference type="InterPro" id="IPR001584">
    <property type="entry name" value="Integrase_cat-core"/>
</dbReference>
<protein>
    <submittedName>
        <fullName evidence="2">Transposase of IS30 family protein</fullName>
    </submittedName>
</protein>
<dbReference type="RefSeq" id="WP_053391388.1">
    <property type="nucleotide sequence ID" value="NZ_CP010899.1"/>
</dbReference>
<dbReference type="GO" id="GO:0032196">
    <property type="term" value="P:transposition"/>
    <property type="evidence" value="ECO:0007669"/>
    <property type="project" value="TreeGrafter"/>
</dbReference>
<dbReference type="PROSITE" id="PS50994">
    <property type="entry name" value="INTEGRASE"/>
    <property type="match status" value="1"/>
</dbReference>
<dbReference type="KEGG" id="skn:SKUN_001488"/>
<dbReference type="Gene3D" id="3.30.420.10">
    <property type="entry name" value="Ribonuclease H-like superfamily/Ribonuclease H"/>
    <property type="match status" value="1"/>
</dbReference>
<dbReference type="InterPro" id="IPR036397">
    <property type="entry name" value="RNaseH_sf"/>
</dbReference>
<dbReference type="AlphaFoldDB" id="A0A0K2JIV4"/>
<dbReference type="PANTHER" id="PTHR10948:SF23">
    <property type="entry name" value="TRANSPOSASE INSI FOR INSERTION SEQUENCE ELEMENT IS30A-RELATED"/>
    <property type="match status" value="1"/>
</dbReference>
<dbReference type="NCBIfam" id="NF033563">
    <property type="entry name" value="transpos_IS30"/>
    <property type="match status" value="1"/>
</dbReference>
<evidence type="ECO:0000313" key="3">
    <source>
        <dbReference type="Proteomes" id="UP000062963"/>
    </source>
</evidence>
<feature type="domain" description="Integrase catalytic" evidence="1">
    <location>
        <begin position="36"/>
        <end position="191"/>
    </location>
</feature>
<dbReference type="InterPro" id="IPR053392">
    <property type="entry name" value="Transposase_IS30-like"/>
</dbReference>
<proteinExistence type="predicted"/>
<dbReference type="SUPFAM" id="SSF53098">
    <property type="entry name" value="Ribonuclease H-like"/>
    <property type="match status" value="1"/>
</dbReference>
<dbReference type="InterPro" id="IPR012337">
    <property type="entry name" value="RNaseH-like_sf"/>
</dbReference>
<accession>A0A0K2JIV4</accession>
<reference evidence="2 3" key="1">
    <citation type="journal article" date="2015" name="Genome Announc.">
        <title>Complete Genome Sequence of Spiroplasma kunkelii Strain CR2-3x, Causal Agent of Corn Stunt Disease in Zea mays L.</title>
        <authorList>
            <person name="Davis R.E."/>
            <person name="Shao J."/>
            <person name="Dally E.L."/>
            <person name="Zhao Y."/>
            <person name="Gasparich G.E."/>
            <person name="Gaynor B.J."/>
            <person name="Athey J.C."/>
            <person name="Harrison N.A."/>
            <person name="Donofrio N."/>
        </authorList>
    </citation>
    <scope>NUCLEOTIDE SEQUENCE [LARGE SCALE GENOMIC DNA]</scope>
    <source>
        <strain evidence="2 3">CR2-3x</strain>
    </source>
</reference>
<evidence type="ECO:0000313" key="2">
    <source>
        <dbReference type="EMBL" id="ALA98347.1"/>
    </source>
</evidence>
<evidence type="ECO:0000259" key="1">
    <source>
        <dbReference type="PROSITE" id="PS50994"/>
    </source>
</evidence>
<sequence length="191" mass="22849">MLYFKNKKIKTKNGEKNDNRGVLLNIRDYKHFLNDYGDDLNFSGIWEMDTIDCGNFYLLVLVNRNSKIIFYDILFSKKASIVLTILMKMINQIGISKFSCILTDRGKEFYRWKIIEKHFKIRVYFCDAGKPRQKALVERINRDIRRWLGKNESLINIRSRLKPILDILNNTIRPCLENFTSRQYFKKIFSN</sequence>
<dbReference type="InterPro" id="IPR051917">
    <property type="entry name" value="Transposase-Integrase"/>
</dbReference>
<dbReference type="GO" id="GO:0005829">
    <property type="term" value="C:cytosol"/>
    <property type="evidence" value="ECO:0007669"/>
    <property type="project" value="TreeGrafter"/>
</dbReference>
<dbReference type="Pfam" id="PF00665">
    <property type="entry name" value="rve"/>
    <property type="match status" value="1"/>
</dbReference>
<name>A0A0K2JIV4_SPIKU</name>
<dbReference type="STRING" id="273035.SKUN_001488"/>
<organism evidence="2 3">
    <name type="scientific">Spiroplasma kunkelii CR2-3x</name>
    <dbReference type="NCBI Taxonomy" id="273035"/>
    <lineage>
        <taxon>Bacteria</taxon>
        <taxon>Bacillati</taxon>
        <taxon>Mycoplasmatota</taxon>
        <taxon>Mollicutes</taxon>
        <taxon>Entomoplasmatales</taxon>
        <taxon>Spiroplasmataceae</taxon>
        <taxon>Spiroplasma</taxon>
    </lineage>
</organism>